<organism evidence="2 3">
    <name type="scientific">Dunaliella salina</name>
    <name type="common">Green alga</name>
    <name type="synonym">Protococcus salinus</name>
    <dbReference type="NCBI Taxonomy" id="3046"/>
    <lineage>
        <taxon>Eukaryota</taxon>
        <taxon>Viridiplantae</taxon>
        <taxon>Chlorophyta</taxon>
        <taxon>core chlorophytes</taxon>
        <taxon>Chlorophyceae</taxon>
        <taxon>CS clade</taxon>
        <taxon>Chlamydomonadales</taxon>
        <taxon>Dunaliellaceae</taxon>
        <taxon>Dunaliella</taxon>
    </lineage>
</organism>
<sequence>MVEAGGDGGGLPALPHSKELSNSPAVNHAGGVGRHAGRGKPGLRASLNAPKKSANGLPMLATAHGSSPKTPKTPPKTPKAGGAGHGHSQQTRLSLADREVIKEARRKLKAIASGRHRQQEGQAAQSPGEGSCPPSNRTLSRNASKSFIFRHEEDEDESKTGDELKDEDGLSPQLAEPTESELLNVAAKMGMYRTEEAVPDVTAHARAPKIKKSSASLTSPS</sequence>
<comment type="caution">
    <text evidence="2">The sequence shown here is derived from an EMBL/GenBank/DDBJ whole genome shotgun (WGS) entry which is preliminary data.</text>
</comment>
<name>A0ABQ7H0K3_DUNSA</name>
<accession>A0ABQ7H0K3</accession>
<evidence type="ECO:0000313" key="3">
    <source>
        <dbReference type="Proteomes" id="UP000815325"/>
    </source>
</evidence>
<dbReference type="Proteomes" id="UP000815325">
    <property type="component" value="Unassembled WGS sequence"/>
</dbReference>
<evidence type="ECO:0000256" key="1">
    <source>
        <dbReference type="SAM" id="MobiDB-lite"/>
    </source>
</evidence>
<dbReference type="EMBL" id="MU069515">
    <property type="protein sequence ID" value="KAF5840388.1"/>
    <property type="molecule type" value="Genomic_DNA"/>
</dbReference>
<feature type="region of interest" description="Disordered" evidence="1">
    <location>
        <begin position="1"/>
        <end position="221"/>
    </location>
</feature>
<protein>
    <submittedName>
        <fullName evidence="2">Uncharacterized protein</fullName>
    </submittedName>
</protein>
<feature type="non-terminal residue" evidence="2">
    <location>
        <position position="221"/>
    </location>
</feature>
<feature type="compositionally biased region" description="Polar residues" evidence="1">
    <location>
        <begin position="133"/>
        <end position="145"/>
    </location>
</feature>
<reference evidence="2" key="1">
    <citation type="submission" date="2017-08" db="EMBL/GenBank/DDBJ databases">
        <authorList>
            <person name="Polle J.E."/>
            <person name="Barry K."/>
            <person name="Cushman J."/>
            <person name="Schmutz J."/>
            <person name="Tran D."/>
            <person name="Hathwaick L.T."/>
            <person name="Yim W.C."/>
            <person name="Jenkins J."/>
            <person name="Mckie-Krisberg Z.M."/>
            <person name="Prochnik S."/>
            <person name="Lindquist E."/>
            <person name="Dockter R.B."/>
            <person name="Adam C."/>
            <person name="Molina H."/>
            <person name="Bunkerborg J."/>
            <person name="Jin E."/>
            <person name="Buchheim M."/>
            <person name="Magnuson J."/>
        </authorList>
    </citation>
    <scope>NUCLEOTIDE SEQUENCE</scope>
    <source>
        <strain evidence="2">CCAP 19/18</strain>
    </source>
</reference>
<feature type="compositionally biased region" description="Gly residues" evidence="1">
    <location>
        <begin position="1"/>
        <end position="11"/>
    </location>
</feature>
<evidence type="ECO:0000313" key="2">
    <source>
        <dbReference type="EMBL" id="KAF5840388.1"/>
    </source>
</evidence>
<proteinExistence type="predicted"/>
<gene>
    <name evidence="2" type="ORF">DUNSADRAFT_16936</name>
</gene>
<keyword evidence="3" id="KW-1185">Reference proteome</keyword>